<name>A0A2K9V944_9VIRU</name>
<evidence type="ECO:0000313" key="1">
    <source>
        <dbReference type="EMBL" id="AUV58738.1"/>
    </source>
</evidence>
<accession>A0A2K9V944</accession>
<reference evidence="1" key="1">
    <citation type="submission" date="2018-01" db="EMBL/GenBank/DDBJ databases">
        <title>Draft genome sequence of Bandra megavirus.</title>
        <authorList>
            <person name="Chatterjee A."/>
            <person name="Yadav R."/>
            <person name="Kondabagil K."/>
        </authorList>
    </citation>
    <scope>NUCLEOTIDE SEQUENCE</scope>
    <source>
        <strain evidence="1">KK-1</strain>
    </source>
</reference>
<dbReference type="SMART" id="SM00248">
    <property type="entry name" value="ANK"/>
    <property type="match status" value="4"/>
</dbReference>
<dbReference type="EMBL" id="MG779370">
    <property type="protein sequence ID" value="AUV58738.1"/>
    <property type="molecule type" value="Genomic_DNA"/>
</dbReference>
<sequence length="252" mass="29132">MQHQLLPNFKPLIYVNNDINHYDSMLSIIFKCNNLEVAEKILVEKKIDLEKNADILCDCVKNGTLEMFILLIKYGAKITSKSQRADLSNKKYPVIWTMCNIGRLDIMMHILKQKYDKKFNDGINSQELFDFDTEMDDKIYDELKNEYDNDFKEEFTEGFIEACYQGHLSIVELFLSYGFNINTTNGLALAKAINNNKFDIILLLMTNGINLSNVKSYKPVSNMTKSRYTIYQMLLDGGLNPIVLLDLLSKNE</sequence>
<organism evidence="1">
    <name type="scientific">Bandra megavirus</name>
    <dbReference type="NCBI Taxonomy" id="2071566"/>
    <lineage>
        <taxon>Viruses</taxon>
        <taxon>Varidnaviria</taxon>
        <taxon>Bamfordvirae</taxon>
        <taxon>Nucleocytoviricota</taxon>
        <taxon>Megaviricetes</taxon>
        <taxon>Imitervirales</taxon>
        <taxon>Mimiviridae</taxon>
        <taxon>Megamimivirinae</taxon>
        <taxon>Megavirus</taxon>
    </lineage>
</organism>
<protein>
    <submittedName>
        <fullName evidence="1">Ankyrin repeat protein</fullName>
    </submittedName>
</protein>
<dbReference type="InterPro" id="IPR002110">
    <property type="entry name" value="Ankyrin_rpt"/>
</dbReference>
<dbReference type="Pfam" id="PF12796">
    <property type="entry name" value="Ank_2"/>
    <property type="match status" value="1"/>
</dbReference>
<dbReference type="Gene3D" id="1.25.40.20">
    <property type="entry name" value="Ankyrin repeat-containing domain"/>
    <property type="match status" value="2"/>
</dbReference>
<dbReference type="SUPFAM" id="SSF48403">
    <property type="entry name" value="Ankyrin repeat"/>
    <property type="match status" value="1"/>
</dbReference>
<dbReference type="InterPro" id="IPR036770">
    <property type="entry name" value="Ankyrin_rpt-contain_sf"/>
</dbReference>
<proteinExistence type="predicted"/>